<reference evidence="1 2" key="1">
    <citation type="journal article" date="2013" name="Genome Announc.">
        <title>Genome Sequence of Staphylococcus massiliensis Strain S46, Isolated from the Surface of Healthy Human Skin.</title>
        <authorList>
            <person name="Srivastav R."/>
            <person name="Singh A."/>
            <person name="Jangir P.K."/>
            <person name="Kumari C."/>
            <person name="Muduli S."/>
            <person name="Sharma R."/>
        </authorList>
    </citation>
    <scope>NUCLEOTIDE SEQUENCE [LARGE SCALE GENOMIC DNA]</scope>
    <source>
        <strain evidence="1 2">S46</strain>
    </source>
</reference>
<comment type="caution">
    <text evidence="1">The sequence shown here is derived from an EMBL/GenBank/DDBJ whole genome shotgun (WGS) entry which is preliminary data.</text>
</comment>
<gene>
    <name evidence="1" type="ORF">C273_04225</name>
</gene>
<accession>K9B2H3</accession>
<dbReference type="PANTHER" id="PTHR38433">
    <property type="match status" value="1"/>
</dbReference>
<dbReference type="STRING" id="1229783.C273_04225"/>
<evidence type="ECO:0000313" key="2">
    <source>
        <dbReference type="Proteomes" id="UP000009885"/>
    </source>
</evidence>
<evidence type="ECO:0000313" key="1">
    <source>
        <dbReference type="EMBL" id="EKU48982.1"/>
    </source>
</evidence>
<dbReference type="Proteomes" id="UP000009885">
    <property type="component" value="Unassembled WGS sequence"/>
</dbReference>
<dbReference type="AlphaFoldDB" id="K9B2H3"/>
<proteinExistence type="predicted"/>
<dbReference type="RefSeq" id="WP_009382873.1">
    <property type="nucleotide sequence ID" value="NZ_AMSQ01000005.1"/>
</dbReference>
<dbReference type="PATRIC" id="fig|1229783.3.peg.850"/>
<dbReference type="PANTHER" id="PTHR38433:SF1">
    <property type="entry name" value="DUF1641 DOMAIN-CONTAINING PROTEIN"/>
    <property type="match status" value="1"/>
</dbReference>
<keyword evidence="2" id="KW-1185">Reference proteome</keyword>
<dbReference type="OrthoDB" id="147801at2"/>
<dbReference type="Pfam" id="PF07849">
    <property type="entry name" value="DUF1641"/>
    <property type="match status" value="1"/>
</dbReference>
<organism evidence="1 2">
    <name type="scientific">Staphylococcus massiliensis S46</name>
    <dbReference type="NCBI Taxonomy" id="1229783"/>
    <lineage>
        <taxon>Bacteria</taxon>
        <taxon>Bacillati</taxon>
        <taxon>Bacillota</taxon>
        <taxon>Bacilli</taxon>
        <taxon>Bacillales</taxon>
        <taxon>Staphylococcaceae</taxon>
        <taxon>Staphylococcus</taxon>
    </lineage>
</organism>
<evidence type="ECO:0008006" key="3">
    <source>
        <dbReference type="Google" id="ProtNLM"/>
    </source>
</evidence>
<sequence>MAERISKIKRIEKSEAEIKEAHVDEVTTAISENKDSIIKAIKLVKALDDAKILDGLTGAVNERYYILDKFANELNKDQYAGMIHNIGQFALLLGEFNPEDLKVILDKFNRGIHVANEANPNKTTSIGGFMSLLRDEEANRSITYFINMLKGMSREK</sequence>
<dbReference type="InterPro" id="IPR012440">
    <property type="entry name" value="DUF1641"/>
</dbReference>
<protein>
    <recommendedName>
        <fullName evidence="3">DUF1641 domain-containing protein</fullName>
    </recommendedName>
</protein>
<dbReference type="EMBL" id="AMSQ01000005">
    <property type="protein sequence ID" value="EKU48982.1"/>
    <property type="molecule type" value="Genomic_DNA"/>
</dbReference>
<dbReference type="eggNOG" id="COG2427">
    <property type="taxonomic scope" value="Bacteria"/>
</dbReference>
<name>K9B2H3_9STAP</name>